<evidence type="ECO:0000313" key="3">
    <source>
        <dbReference type="Proteomes" id="UP001228049"/>
    </source>
</evidence>
<name>A0AAD9BCD3_DISEL</name>
<feature type="region of interest" description="Disordered" evidence="1">
    <location>
        <begin position="131"/>
        <end position="159"/>
    </location>
</feature>
<reference evidence="2" key="1">
    <citation type="submission" date="2023-04" db="EMBL/GenBank/DDBJ databases">
        <title>Chromosome-level genome of Chaenocephalus aceratus.</title>
        <authorList>
            <person name="Park H."/>
        </authorList>
    </citation>
    <scope>NUCLEOTIDE SEQUENCE</scope>
    <source>
        <strain evidence="2">DE</strain>
        <tissue evidence="2">Muscle</tissue>
    </source>
</reference>
<feature type="compositionally biased region" description="Basic residues" evidence="1">
    <location>
        <begin position="136"/>
        <end position="148"/>
    </location>
</feature>
<proteinExistence type="predicted"/>
<feature type="compositionally biased region" description="Basic and acidic residues" evidence="1">
    <location>
        <begin position="63"/>
        <end position="74"/>
    </location>
</feature>
<organism evidence="2 3">
    <name type="scientific">Dissostichus eleginoides</name>
    <name type="common">Patagonian toothfish</name>
    <name type="synonym">Dissostichus amissus</name>
    <dbReference type="NCBI Taxonomy" id="100907"/>
    <lineage>
        <taxon>Eukaryota</taxon>
        <taxon>Metazoa</taxon>
        <taxon>Chordata</taxon>
        <taxon>Craniata</taxon>
        <taxon>Vertebrata</taxon>
        <taxon>Euteleostomi</taxon>
        <taxon>Actinopterygii</taxon>
        <taxon>Neopterygii</taxon>
        <taxon>Teleostei</taxon>
        <taxon>Neoteleostei</taxon>
        <taxon>Acanthomorphata</taxon>
        <taxon>Eupercaria</taxon>
        <taxon>Perciformes</taxon>
        <taxon>Notothenioidei</taxon>
        <taxon>Nototheniidae</taxon>
        <taxon>Dissostichus</taxon>
    </lineage>
</organism>
<evidence type="ECO:0000256" key="1">
    <source>
        <dbReference type="SAM" id="MobiDB-lite"/>
    </source>
</evidence>
<sequence length="490" mass="56121">MSSKGAEIARRYRERRDADPDRRRKYLEKERDKWKKDRETGTKKGVNELSERAKRAKRKKWREAKSQDRARDRASALLQSETPPDSPAAPENQPEPGLSRQQRLGASARRRSKKKLKDQIEILEAQLAKEKTKTEKYKKRLHRAKKGSSSKSPRSKVNALLGRKKSQGLLSSRNIEEMSEATMCDPKAKWMTEKITKDEKVSTITVKREITTTQHDLNTDFQERLLHFKRHVFNIKWQFNAYRELRRSLKHNESLLHIDFSENYSCKYSQEIQSVHFGGSHQQASLHTGVLYTAGGQAPHTFCSISPSRRHDPVAIWAHLDPILKVVRERHPQVSILHFFSDGPATQYRQKGNFFYLSTEPYKYGFKEITWNFFEASHGKGAPDGVGGVLKRSADRIVAHGGDIPDAQSLYDKLKSLDTSVELFFVPERDIESKTLVPAVKGTLRIHQAISLTPGQMKYGDISCLCKREEGVLDCPCFNLQELSVCTAMA</sequence>
<comment type="caution">
    <text evidence="2">The sequence shown here is derived from an EMBL/GenBank/DDBJ whole genome shotgun (WGS) entry which is preliminary data.</text>
</comment>
<gene>
    <name evidence="2" type="ORF">KUDE01_024264</name>
</gene>
<accession>A0AAD9BCD3</accession>
<feature type="region of interest" description="Disordered" evidence="1">
    <location>
        <begin position="1"/>
        <end position="116"/>
    </location>
</feature>
<dbReference type="Proteomes" id="UP001228049">
    <property type="component" value="Unassembled WGS sequence"/>
</dbReference>
<evidence type="ECO:0000313" key="2">
    <source>
        <dbReference type="EMBL" id="KAK1881096.1"/>
    </source>
</evidence>
<protein>
    <submittedName>
        <fullName evidence="2">Venom nerve growth factor 2</fullName>
    </submittedName>
</protein>
<dbReference type="PANTHER" id="PTHR46601:SF1">
    <property type="entry name" value="ADF-H DOMAIN-CONTAINING PROTEIN"/>
    <property type="match status" value="1"/>
</dbReference>
<keyword evidence="3" id="KW-1185">Reference proteome</keyword>
<dbReference type="AlphaFoldDB" id="A0AAD9BCD3"/>
<dbReference type="EMBL" id="JASDAP010000024">
    <property type="protein sequence ID" value="KAK1881096.1"/>
    <property type="molecule type" value="Genomic_DNA"/>
</dbReference>
<feature type="compositionally biased region" description="Basic and acidic residues" evidence="1">
    <location>
        <begin position="7"/>
        <end position="53"/>
    </location>
</feature>
<dbReference type="PANTHER" id="PTHR46601">
    <property type="entry name" value="ULP_PROTEASE DOMAIN-CONTAINING PROTEIN"/>
    <property type="match status" value="1"/>
</dbReference>